<dbReference type="KEGG" id="dmr:Deima_0390"/>
<keyword evidence="5" id="KW-1185">Reference proteome</keyword>
<evidence type="ECO:0000256" key="2">
    <source>
        <dbReference type="ARBA" id="ARBA00022801"/>
    </source>
</evidence>
<evidence type="ECO:0000313" key="5">
    <source>
        <dbReference type="Proteomes" id="UP000008635"/>
    </source>
</evidence>
<dbReference type="AlphaFoldDB" id="E8U3A5"/>
<dbReference type="RefSeq" id="WP_013555555.1">
    <property type="nucleotide sequence ID" value="NC_014958.1"/>
</dbReference>
<dbReference type="PANTHER" id="PTHR31302">
    <property type="entry name" value="TRANSMEMBRANE PROTEIN WITH METALLOPHOSPHOESTERASE DOMAIN-RELATED"/>
    <property type="match status" value="1"/>
</dbReference>
<dbReference type="InterPro" id="IPR029052">
    <property type="entry name" value="Metallo-depent_PP-like"/>
</dbReference>
<dbReference type="OrthoDB" id="1645838at2"/>
<dbReference type="HOGENOM" id="CLU_083277_0_0_0"/>
<dbReference type="InterPro" id="IPR004843">
    <property type="entry name" value="Calcineurin-like_PHP"/>
</dbReference>
<dbReference type="GO" id="GO:0046872">
    <property type="term" value="F:metal ion binding"/>
    <property type="evidence" value="ECO:0007669"/>
    <property type="project" value="UniProtKB-KW"/>
</dbReference>
<dbReference type="InterPro" id="IPR016538">
    <property type="entry name" value="UCP008292"/>
</dbReference>
<dbReference type="STRING" id="709986.Deima_0390"/>
<proteinExistence type="predicted"/>
<sequence length="250" mass="26350">MTRTVRIAAVSDIHCTKTSQGTLAPLLTQAAREADVLLLPGDLTDYGLADEAHVLVRELAGVRVPVVAVLGNHDFENGTPDDVRGILSDAGVTILDGEACEVHGVGFAGAKGFGGGFGRFTLGAWGEAPIKAFVKEALDEAMKLEAALARLRTPQRVAVLHYAPVAATVQGEPPEIFPFLGTSRLEEPLTRFPVAAVFHGHAHNGAPEGQLTNGTPVFNVALPLLRQHRADAPYHLLELNPEPADGTPTA</sequence>
<name>E8U3A5_DEIML</name>
<dbReference type="Proteomes" id="UP000008635">
    <property type="component" value="Chromosome"/>
</dbReference>
<dbReference type="PANTHER" id="PTHR31302:SF31">
    <property type="entry name" value="PHOSPHODIESTERASE YAEI"/>
    <property type="match status" value="1"/>
</dbReference>
<dbReference type="Pfam" id="PF00149">
    <property type="entry name" value="Metallophos"/>
    <property type="match status" value="1"/>
</dbReference>
<dbReference type="InterPro" id="IPR051158">
    <property type="entry name" value="Metallophosphoesterase_sf"/>
</dbReference>
<reference evidence="5" key="2">
    <citation type="submission" date="2011-01" db="EMBL/GenBank/DDBJ databases">
        <title>The complete genome of Deinococcus maricopensis DSM 21211.</title>
        <authorList>
            <consortium name="US DOE Joint Genome Institute (JGI-PGF)"/>
            <person name="Lucas S."/>
            <person name="Copeland A."/>
            <person name="Lapidus A."/>
            <person name="Goodwin L."/>
            <person name="Pitluck S."/>
            <person name="Kyrpides N."/>
            <person name="Mavromatis K."/>
            <person name="Pagani I."/>
            <person name="Ivanova N."/>
            <person name="Ovchinnikova G."/>
            <person name="Zeytun A."/>
            <person name="Detter J.C."/>
            <person name="Han C."/>
            <person name="Land M."/>
            <person name="Hauser L."/>
            <person name="Markowitz V."/>
            <person name="Cheng J.-F."/>
            <person name="Hugenholtz P."/>
            <person name="Woyke T."/>
            <person name="Wu D."/>
            <person name="Pukall R."/>
            <person name="Gehrich-Schroeter G."/>
            <person name="Brambilla E."/>
            <person name="Klenk H.-P."/>
            <person name="Eisen J.A."/>
        </authorList>
    </citation>
    <scope>NUCLEOTIDE SEQUENCE [LARGE SCALE GENOMIC DNA]</scope>
    <source>
        <strain evidence="5">DSM 21211 / LMG 22137 / NRRL B-23946 / LB-34</strain>
    </source>
</reference>
<dbReference type="GO" id="GO:0016020">
    <property type="term" value="C:membrane"/>
    <property type="evidence" value="ECO:0007669"/>
    <property type="project" value="GOC"/>
</dbReference>
<dbReference type="GO" id="GO:0009245">
    <property type="term" value="P:lipid A biosynthetic process"/>
    <property type="evidence" value="ECO:0007669"/>
    <property type="project" value="TreeGrafter"/>
</dbReference>
<dbReference type="EMBL" id="CP002454">
    <property type="protein sequence ID" value="ADV66050.1"/>
    <property type="molecule type" value="Genomic_DNA"/>
</dbReference>
<reference evidence="4 5" key="1">
    <citation type="journal article" date="2011" name="Stand. Genomic Sci.">
        <title>Complete genome sequence of Deinococcus maricopensis type strain (LB-34).</title>
        <authorList>
            <person name="Pukall R."/>
            <person name="Zeytun A."/>
            <person name="Lucas S."/>
            <person name="Lapidus A."/>
            <person name="Hammon N."/>
            <person name="Deshpande S."/>
            <person name="Nolan M."/>
            <person name="Cheng J.F."/>
            <person name="Pitluck S."/>
            <person name="Liolios K."/>
            <person name="Pagani I."/>
            <person name="Mikhailova N."/>
            <person name="Ivanova N."/>
            <person name="Mavromatis K."/>
            <person name="Pati A."/>
            <person name="Tapia R."/>
            <person name="Han C."/>
            <person name="Goodwin L."/>
            <person name="Chen A."/>
            <person name="Palaniappan K."/>
            <person name="Land M."/>
            <person name="Hauser L."/>
            <person name="Chang Y.J."/>
            <person name="Jeffries C.D."/>
            <person name="Brambilla E.M."/>
            <person name="Rohde M."/>
            <person name="Goker M."/>
            <person name="Detter J.C."/>
            <person name="Woyke T."/>
            <person name="Bristow J."/>
            <person name="Eisen J.A."/>
            <person name="Markowitz V."/>
            <person name="Hugenholtz P."/>
            <person name="Kyrpides N.C."/>
            <person name="Klenk H.P."/>
        </authorList>
    </citation>
    <scope>NUCLEOTIDE SEQUENCE [LARGE SCALE GENOMIC DNA]</scope>
    <source>
        <strain evidence="5">DSM 21211 / LMG 22137 / NRRL B-23946 / LB-34</strain>
    </source>
</reference>
<dbReference type="GO" id="GO:0008758">
    <property type="term" value="F:UDP-2,3-diacylglucosamine hydrolase activity"/>
    <property type="evidence" value="ECO:0007669"/>
    <property type="project" value="TreeGrafter"/>
</dbReference>
<keyword evidence="1" id="KW-0479">Metal-binding</keyword>
<evidence type="ECO:0000256" key="1">
    <source>
        <dbReference type="ARBA" id="ARBA00022723"/>
    </source>
</evidence>
<organism evidence="4 5">
    <name type="scientific">Deinococcus maricopensis (strain DSM 21211 / LMG 22137 / NRRL B-23946 / LB-34)</name>
    <dbReference type="NCBI Taxonomy" id="709986"/>
    <lineage>
        <taxon>Bacteria</taxon>
        <taxon>Thermotogati</taxon>
        <taxon>Deinococcota</taxon>
        <taxon>Deinococci</taxon>
        <taxon>Deinococcales</taxon>
        <taxon>Deinococcaceae</taxon>
        <taxon>Deinococcus</taxon>
    </lineage>
</organism>
<dbReference type="PIRSF" id="PIRSF008292">
    <property type="entry name" value="UCP008292"/>
    <property type="match status" value="1"/>
</dbReference>
<dbReference type="SUPFAM" id="SSF56300">
    <property type="entry name" value="Metallo-dependent phosphatases"/>
    <property type="match status" value="1"/>
</dbReference>
<keyword evidence="2" id="KW-0378">Hydrolase</keyword>
<dbReference type="eggNOG" id="COG2129">
    <property type="taxonomic scope" value="Bacteria"/>
</dbReference>
<evidence type="ECO:0000259" key="3">
    <source>
        <dbReference type="Pfam" id="PF00149"/>
    </source>
</evidence>
<evidence type="ECO:0000313" key="4">
    <source>
        <dbReference type="EMBL" id="ADV66050.1"/>
    </source>
</evidence>
<feature type="domain" description="Calcineurin-like phosphoesterase" evidence="3">
    <location>
        <begin position="6"/>
        <end position="204"/>
    </location>
</feature>
<accession>E8U3A5</accession>
<protein>
    <submittedName>
        <fullName evidence="4">Metallophosphoesterase</fullName>
    </submittedName>
</protein>
<gene>
    <name evidence="4" type="ordered locus">Deima_0390</name>
</gene>
<dbReference type="Gene3D" id="3.60.21.10">
    <property type="match status" value="1"/>
</dbReference>